<accession>A0A086LDJ9</accession>
<organism evidence="2 3">
    <name type="scientific">Toxoplasma gondii FOU</name>
    <dbReference type="NCBI Taxonomy" id="943167"/>
    <lineage>
        <taxon>Eukaryota</taxon>
        <taxon>Sar</taxon>
        <taxon>Alveolata</taxon>
        <taxon>Apicomplexa</taxon>
        <taxon>Conoidasida</taxon>
        <taxon>Coccidia</taxon>
        <taxon>Eucoccidiorida</taxon>
        <taxon>Eimeriorina</taxon>
        <taxon>Sarcocystidae</taxon>
        <taxon>Toxoplasma</taxon>
    </lineage>
</organism>
<feature type="compositionally biased region" description="Basic and acidic residues" evidence="1">
    <location>
        <begin position="380"/>
        <end position="391"/>
    </location>
</feature>
<proteinExistence type="predicted"/>
<feature type="compositionally biased region" description="Basic and acidic residues" evidence="1">
    <location>
        <begin position="363"/>
        <end position="373"/>
    </location>
</feature>
<reference evidence="2 3" key="1">
    <citation type="submission" date="2014-07" db="EMBL/GenBank/DDBJ databases">
        <authorList>
            <person name="Sibley D."/>
            <person name="Venepally P."/>
            <person name="Karamycheva S."/>
            <person name="Hadjithomas M."/>
            <person name="Khan A."/>
            <person name="Brunk B."/>
            <person name="Roos D."/>
            <person name="Caler E."/>
            <person name="Lorenzi H."/>
        </authorList>
    </citation>
    <scope>NUCLEOTIDE SEQUENCE [LARGE SCALE GENOMIC DNA]</scope>
    <source>
        <strain evidence="2 3">FOU</strain>
    </source>
</reference>
<dbReference type="AlphaFoldDB" id="A0A086LDJ9"/>
<feature type="region of interest" description="Disordered" evidence="1">
    <location>
        <begin position="358"/>
        <end position="423"/>
    </location>
</feature>
<feature type="compositionally biased region" description="Acidic residues" evidence="1">
    <location>
        <begin position="392"/>
        <end position="405"/>
    </location>
</feature>
<sequence>METATPTLGLAAAAGARHGSTCRGGSLMHRKGYFGCEDSPPFSSAVSSLAYSPPRPRQKVFFPSSRSCLFRLAVVVPCLLSAFSWLCFSAFYSRSPASFPLDRSAFSGSQPTGERPHFPVLSHSLSPQFVLSAFALTVELSPRTRESFLGSSSSRPSFAHVSSPSSTQGDFAKAKTLPFFHCNSTRTPSASLLLSPFLALSPSSHFSSFFPFAFSSSSSASAPKPEEAPPNRWETQRSRFLPLRMQSARLRKSRKSPAALVAAELPRTSGRKSSSRIGRERREAEMLTRPLHALAALTKKGESRGMEEAEEDRTGSVQTRRKCRRCPPLPRGPGEILCSAFLCGCQDAKVERMAKNGLGAEGAGHDEDGENHSPDAPQAADRRTEHAGDEGEAKEEGEEEVPADEGGEKEGEEGRDGIHLRKRRRRLSTWISDVLRRARVSKSNASIQE</sequence>
<evidence type="ECO:0000256" key="1">
    <source>
        <dbReference type="SAM" id="MobiDB-lite"/>
    </source>
</evidence>
<feature type="region of interest" description="Disordered" evidence="1">
    <location>
        <begin position="264"/>
        <end position="284"/>
    </location>
</feature>
<evidence type="ECO:0000313" key="2">
    <source>
        <dbReference type="EMBL" id="KFG54717.1"/>
    </source>
</evidence>
<protein>
    <submittedName>
        <fullName evidence="2">Ubiquitin fusion degradation protein UFD1AP</fullName>
    </submittedName>
</protein>
<evidence type="ECO:0000313" key="3">
    <source>
        <dbReference type="Proteomes" id="UP000028838"/>
    </source>
</evidence>
<feature type="compositionally biased region" description="Basic and acidic residues" evidence="1">
    <location>
        <begin position="406"/>
        <end position="419"/>
    </location>
</feature>
<feature type="region of interest" description="Disordered" evidence="1">
    <location>
        <begin position="300"/>
        <end position="319"/>
    </location>
</feature>
<gene>
    <name evidence="2" type="ORF">TGFOU_285700</name>
</gene>
<dbReference type="EMBL" id="AEYH02000484">
    <property type="protein sequence ID" value="KFG54717.1"/>
    <property type="molecule type" value="Genomic_DNA"/>
</dbReference>
<dbReference type="Proteomes" id="UP000028838">
    <property type="component" value="Unassembled WGS sequence"/>
</dbReference>
<name>A0A086LDJ9_TOXGO</name>
<comment type="caution">
    <text evidence="2">The sequence shown here is derived from an EMBL/GenBank/DDBJ whole genome shotgun (WGS) entry which is preliminary data.</text>
</comment>
<dbReference type="VEuPathDB" id="ToxoDB:TGFOU_285700"/>